<proteinExistence type="predicted"/>
<organism evidence="1 2">
    <name type="scientific">Paramecium octaurelia</name>
    <dbReference type="NCBI Taxonomy" id="43137"/>
    <lineage>
        <taxon>Eukaryota</taxon>
        <taxon>Sar</taxon>
        <taxon>Alveolata</taxon>
        <taxon>Ciliophora</taxon>
        <taxon>Intramacronucleata</taxon>
        <taxon>Oligohymenophorea</taxon>
        <taxon>Peniculida</taxon>
        <taxon>Parameciidae</taxon>
        <taxon>Paramecium</taxon>
    </lineage>
</organism>
<keyword evidence="2" id="KW-1185">Reference proteome</keyword>
<dbReference type="AlphaFoldDB" id="A0A8S1V0Q9"/>
<dbReference type="EMBL" id="CAJJDP010000051">
    <property type="protein sequence ID" value="CAD8168276.1"/>
    <property type="molecule type" value="Genomic_DNA"/>
</dbReference>
<comment type="caution">
    <text evidence="1">The sequence shown here is derived from an EMBL/GenBank/DDBJ whole genome shotgun (WGS) entry which is preliminary data.</text>
</comment>
<protein>
    <submittedName>
        <fullName evidence="1">Uncharacterized protein</fullName>
    </submittedName>
</protein>
<gene>
    <name evidence="1" type="ORF">POCTA_138.1.T0510227</name>
</gene>
<evidence type="ECO:0000313" key="1">
    <source>
        <dbReference type="EMBL" id="CAD8168276.1"/>
    </source>
</evidence>
<dbReference type="Proteomes" id="UP000683925">
    <property type="component" value="Unassembled WGS sequence"/>
</dbReference>
<sequence>MAFCQGKSILIKDTLKLTKYIDLCLKTPVHYKGIQNSIGYHKIMVAQFNFKEFNKGLFPQFINLIGRDFKEIDTQEFNYFIQALSCYVESATHQNVYDKQIFESVIDSISLNATYIQKCLFFITLYLYSGFYKLLPLSMEAVDKFQDKLFKQVPQTGEEHLWRILIEIHLVEGRRNIEGHTEGFKKTESQIMAKFIILIEKIDIFLTKQTNIMSRIMLLKHFSTYQHSYPQLFDNRIQKLIFQIQTNSHDYIQENLSSLNSFEFQLYIDLFSKSKEMFQSAKWDVILNEINSRNLNEMPIQDVIFQIQAIMKNKKMTRQLGNKYIQHLYENVDSINSQSYAEVFQIIHLINSDIKKDQLVTKLQLKVVPKDLPLQHVSLILFALKSFRQIDRNILEKYLEGIENRINDIDNKTAMGILSALNLVSQQHPLIFAQIQKLKLNDQQDQLLLREILRYLQLHDPQNEQAIKVQEAFVRLLNKQFNIELICSILEILYNFNQQTKKSITLIPELKIYIKRGIDQLKSFNPDKQNNNDHQMEFLRKQYQIDE</sequence>
<dbReference type="OMA" id="QEFNYFI"/>
<reference evidence="1" key="1">
    <citation type="submission" date="2021-01" db="EMBL/GenBank/DDBJ databases">
        <authorList>
            <consortium name="Genoscope - CEA"/>
            <person name="William W."/>
        </authorList>
    </citation>
    <scope>NUCLEOTIDE SEQUENCE</scope>
</reference>
<dbReference type="OrthoDB" id="304642at2759"/>
<name>A0A8S1V0Q9_PAROT</name>
<accession>A0A8S1V0Q9</accession>
<evidence type="ECO:0000313" key="2">
    <source>
        <dbReference type="Proteomes" id="UP000683925"/>
    </source>
</evidence>